<accession>A0AC61MQP8</accession>
<evidence type="ECO:0000313" key="1">
    <source>
        <dbReference type="EMBL" id="QQK07817.1"/>
    </source>
</evidence>
<proteinExistence type="predicted"/>
<dbReference type="EMBL" id="CP066744">
    <property type="protein sequence ID" value="QQK07817.1"/>
    <property type="molecule type" value="Genomic_DNA"/>
</dbReference>
<sequence length="465" mass="52280">MEDTGPEVSIQILILVLLTTLNAFFAASEMAMVSVDRKKISNLAEEGNRKAATLLNLLKEPSRFLSTIQVGITLAGFFSAGFGATGLSGDLGKFLSDIGVPYGGKISFALVTIILAFFNLVFGELVPKRIALQNSLKFSLFAIPVVSLVAKLMKPFVWLLSLTTNGVLRLLGQKAEGVEEKVTLEEIKSLVEVGQEQGVINPVEREMIDSVIGFDDKLAEDIMTARTEVFMINVDSEIDEYASKMMELKYSRIPVYEDDIDNIIGILYIKDFLKEAFENGFENIDIRKIIRPPYFVPERKNINDLFLELQEGKMHMAILIDEYGGFSGIVTMEDLIEEIVGDIDDEYDHDEPDFKIINPLTFHAKGSISIKELNSKIGSKFDEDTEDYDTLGGLLIFNMGFIPNDGETYNLTIDEICFKIEEVKDKRIQYVNIVIPEDYGEEKKKTKKIRKRALSITRSFFTDNN</sequence>
<name>A0AC61MQP8_9FIRM</name>
<organism evidence="1 2">
    <name type="scientific">Miniphocaeibacter halophilus</name>
    <dbReference type="NCBI Taxonomy" id="2931922"/>
    <lineage>
        <taxon>Bacteria</taxon>
        <taxon>Bacillati</taxon>
        <taxon>Bacillota</taxon>
        <taxon>Tissierellia</taxon>
        <taxon>Tissierellales</taxon>
        <taxon>Peptoniphilaceae</taxon>
        <taxon>Miniphocaeibacter</taxon>
    </lineage>
</organism>
<protein>
    <submittedName>
        <fullName evidence="1">HlyC/CorC family transporter</fullName>
    </submittedName>
</protein>
<gene>
    <name evidence="1" type="ORF">JFY71_11150</name>
</gene>
<dbReference type="Proteomes" id="UP000595814">
    <property type="component" value="Chromosome"/>
</dbReference>
<keyword evidence="2" id="KW-1185">Reference proteome</keyword>
<evidence type="ECO:0000313" key="2">
    <source>
        <dbReference type="Proteomes" id="UP000595814"/>
    </source>
</evidence>
<reference evidence="1 2" key="1">
    <citation type="journal article" date="2022" name="Int. J. Syst. Evol. Microbiol.">
        <title>Miniphocaeibacter halophilus sp. nov., an ammonium-tolerant acetate-producing bacterium isolated from a biogas system.</title>
        <authorList>
            <person name="Schnurer A."/>
            <person name="Singh A."/>
            <person name="Bi S."/>
            <person name="Qiao W."/>
            <person name="Westerholm M."/>
        </authorList>
    </citation>
    <scope>NUCLEOTIDE SEQUENCE [LARGE SCALE GENOMIC DNA]</scope>
    <source>
        <strain evidence="1 2">AMB_01</strain>
    </source>
</reference>